<feature type="domain" description="ADF-H" evidence="6">
    <location>
        <begin position="1"/>
        <end position="132"/>
    </location>
</feature>
<comment type="subcellular location">
    <subcellularLocation>
        <location evidence="1">Cytoplasm</location>
        <location evidence="1">Cytoskeleton</location>
    </subcellularLocation>
</comment>
<evidence type="ECO:0000313" key="8">
    <source>
        <dbReference type="Proteomes" id="UP001149090"/>
    </source>
</evidence>
<name>A0A9Q0LBL9_ANAIG</name>
<accession>A0A9Q0LBL9</accession>
<dbReference type="PANTHER" id="PTHR10829:SF56">
    <property type="entry name" value="ADF-H DOMAIN-CONTAINING PROTEIN"/>
    <property type="match status" value="1"/>
</dbReference>
<dbReference type="PANTHER" id="PTHR10829">
    <property type="entry name" value="CORTACTIN AND DREBRIN"/>
    <property type="match status" value="1"/>
</dbReference>
<keyword evidence="3" id="KW-0009">Actin-binding</keyword>
<evidence type="ECO:0000256" key="1">
    <source>
        <dbReference type="ARBA" id="ARBA00004245"/>
    </source>
</evidence>
<evidence type="ECO:0000313" key="7">
    <source>
        <dbReference type="EMBL" id="KAJ5069708.1"/>
    </source>
</evidence>
<dbReference type="OrthoDB" id="20822at2759"/>
<dbReference type="OMA" id="WIGPNCK"/>
<reference evidence="7" key="1">
    <citation type="submission" date="2022-10" db="EMBL/GenBank/DDBJ databases">
        <title>Novel sulphate-reducing endosymbionts in the free-living metamonad Anaeramoeba.</title>
        <authorList>
            <person name="Jerlstrom-Hultqvist J."/>
            <person name="Cepicka I."/>
            <person name="Gallot-Lavallee L."/>
            <person name="Salas-Leiva D."/>
            <person name="Curtis B.A."/>
            <person name="Zahonova K."/>
            <person name="Pipaliya S."/>
            <person name="Dacks J."/>
            <person name="Roger A.J."/>
        </authorList>
    </citation>
    <scope>NUCLEOTIDE SEQUENCE</scope>
    <source>
        <strain evidence="7">BMAN</strain>
    </source>
</reference>
<dbReference type="GO" id="GO:0030864">
    <property type="term" value="C:cortical actin cytoskeleton"/>
    <property type="evidence" value="ECO:0007669"/>
    <property type="project" value="TreeGrafter"/>
</dbReference>
<dbReference type="Proteomes" id="UP001149090">
    <property type="component" value="Unassembled WGS sequence"/>
</dbReference>
<dbReference type="InterPro" id="IPR029006">
    <property type="entry name" value="ADF-H/Gelsolin-like_dom_sf"/>
</dbReference>
<dbReference type="CDD" id="cd11282">
    <property type="entry name" value="ADF_coactosin_like"/>
    <property type="match status" value="1"/>
</dbReference>
<keyword evidence="2" id="KW-0963">Cytoplasm</keyword>
<dbReference type="PROSITE" id="PS51263">
    <property type="entry name" value="ADF_H"/>
    <property type="match status" value="1"/>
</dbReference>
<evidence type="ECO:0000256" key="3">
    <source>
        <dbReference type="ARBA" id="ARBA00023203"/>
    </source>
</evidence>
<keyword evidence="4" id="KW-0206">Cytoskeleton</keyword>
<dbReference type="SMART" id="SM00102">
    <property type="entry name" value="ADF"/>
    <property type="match status" value="1"/>
</dbReference>
<dbReference type="SUPFAM" id="SSF55753">
    <property type="entry name" value="Actin depolymerizing proteins"/>
    <property type="match status" value="1"/>
</dbReference>
<gene>
    <name evidence="7" type="ORF">M0811_02285</name>
</gene>
<dbReference type="GO" id="GO:0051015">
    <property type="term" value="F:actin filament binding"/>
    <property type="evidence" value="ECO:0007669"/>
    <property type="project" value="TreeGrafter"/>
</dbReference>
<evidence type="ECO:0000256" key="4">
    <source>
        <dbReference type="ARBA" id="ARBA00023212"/>
    </source>
</evidence>
<proteinExistence type="inferred from homology"/>
<sequence length="143" mass="16228">MCDTSDPAIKQAYDDVRDDSNETTWAVFSYEADSNKLQVIGTGTQSVDEFLPLLADDIVAYVYFRVISGDEESKRPKFVFTTWIGDNVKIMRKAKVSVHKADVKKIVRQFAVEMQAFDHDDLAIEQVMKEVRKAGGADYHGNW</sequence>
<evidence type="ECO:0000256" key="5">
    <source>
        <dbReference type="ARBA" id="ARBA00038052"/>
    </source>
</evidence>
<comment type="caution">
    <text evidence="7">The sequence shown here is derived from an EMBL/GenBank/DDBJ whole genome shotgun (WGS) entry which is preliminary data.</text>
</comment>
<dbReference type="AlphaFoldDB" id="A0A9Q0LBL9"/>
<evidence type="ECO:0000259" key="6">
    <source>
        <dbReference type="PROSITE" id="PS51263"/>
    </source>
</evidence>
<dbReference type="FunFam" id="3.40.20.10:FF:000018">
    <property type="entry name" value="Coactosin-like 1"/>
    <property type="match status" value="1"/>
</dbReference>
<evidence type="ECO:0000256" key="2">
    <source>
        <dbReference type="ARBA" id="ARBA00022490"/>
    </source>
</evidence>
<keyword evidence="8" id="KW-1185">Reference proteome</keyword>
<dbReference type="InterPro" id="IPR002108">
    <property type="entry name" value="ADF-H"/>
</dbReference>
<dbReference type="GO" id="GO:0030833">
    <property type="term" value="P:regulation of actin filament polymerization"/>
    <property type="evidence" value="ECO:0007669"/>
    <property type="project" value="TreeGrafter"/>
</dbReference>
<comment type="similarity">
    <text evidence="5">Belongs to the actin-binding proteins ADF family. Coactosin subfamily.</text>
</comment>
<dbReference type="Pfam" id="PF00241">
    <property type="entry name" value="Cofilin_ADF"/>
    <property type="match status" value="1"/>
</dbReference>
<dbReference type="Gene3D" id="3.40.20.10">
    <property type="entry name" value="Severin"/>
    <property type="match status" value="1"/>
</dbReference>
<organism evidence="7 8">
    <name type="scientific">Anaeramoeba ignava</name>
    <name type="common">Anaerobic marine amoeba</name>
    <dbReference type="NCBI Taxonomy" id="1746090"/>
    <lineage>
        <taxon>Eukaryota</taxon>
        <taxon>Metamonada</taxon>
        <taxon>Anaeramoebidae</taxon>
        <taxon>Anaeramoeba</taxon>
    </lineage>
</organism>
<dbReference type="EMBL" id="JAPDFW010000103">
    <property type="protein sequence ID" value="KAJ5069708.1"/>
    <property type="molecule type" value="Genomic_DNA"/>
</dbReference>
<dbReference type="GO" id="GO:0005884">
    <property type="term" value="C:actin filament"/>
    <property type="evidence" value="ECO:0007669"/>
    <property type="project" value="TreeGrafter"/>
</dbReference>
<protein>
    <submittedName>
        <fullName evidence="7">Coactosin</fullName>
    </submittedName>
</protein>
<dbReference type="GO" id="GO:0030427">
    <property type="term" value="C:site of polarized growth"/>
    <property type="evidence" value="ECO:0007669"/>
    <property type="project" value="TreeGrafter"/>
</dbReference>